<dbReference type="SUPFAM" id="SSF52540">
    <property type="entry name" value="P-loop containing nucleoside triphosphate hydrolases"/>
    <property type="match status" value="1"/>
</dbReference>
<feature type="non-terminal residue" evidence="10">
    <location>
        <position position="1"/>
    </location>
</feature>
<dbReference type="GO" id="GO:0008270">
    <property type="term" value="F:zinc ion binding"/>
    <property type="evidence" value="ECO:0007669"/>
    <property type="project" value="UniProtKB-KW"/>
</dbReference>
<dbReference type="Gene3D" id="3.30.40.10">
    <property type="entry name" value="Zinc/RING finger domain, C3HC4 (zinc finger)"/>
    <property type="match status" value="1"/>
</dbReference>
<evidence type="ECO:0000259" key="8">
    <source>
        <dbReference type="PROSITE" id="PS50089"/>
    </source>
</evidence>
<gene>
    <name evidence="10" type="ORF">ACJMK2_027941</name>
</gene>
<keyword evidence="2" id="KW-0963">Cytoplasm</keyword>
<feature type="domain" description="RZ-type" evidence="9">
    <location>
        <begin position="1914"/>
        <end position="1989"/>
    </location>
</feature>
<sequence length="2646" mass="304242">DECSFVSLRDVERVLNVMSWFYAQSQEERTLFDMMDEIKPFYADNEGRMEEEAEEDEDSEEFLEAAHEFKNQDLDDITRSLVLALGVCYHACLKNREEYRTHVAPFFRAPCNLLRGPDQIEQEISVCQDVFLENVQLDKNIARNTALKENVFMMVISIELRIPLFLVGKPGSSKSLAKTIVADAMQGNAAHKDLFIEFKQVQMVSFQCSPLSTPDGIVGTFRQCAQFQKDKDLDRFVSVVVLDEVGLAEDSPRMPLKTLHPLLEDGCQGDEEPQKYKKVAFIGISNWALDPAKMNRGILVQREVPDLEELVNTAKGICGTRNHVCKCVMPFIEPLARSYLDLFGKASVKLREFFGLRDFYSLMKMIYSFVEQTNNSPTWHQLLHSIKRNFGGLDAIKPVETFAKRLTMVDRDAERREGDPDCTTAGLIKACLFDTNNTQSESRYLLLLTENYGALTILQQLIPTNNIITIFGSSFPSDQEYTQVCRNINRIKVCMETGNTVILLNLENLYESLYDALNQYYVNFGGERYVDLGLGTHRVKCRVHKKFRLIVVAEKDVVYKKFPIPLINRLEKHFLTVNTILTREQSQIAEELEKWVKDFSTETASSVYMPRNEKNKAACSVGEIFIGYHADTCSSIILHVWQRLQALEQNPSHDTQKVLKEAKRLLLWCATPDSVVRLERCNLDPQEKIMLKQVYMKEQCHDSLFQYLHFMLKRERIQELFTQITTHSKLLSTADKTDIHRDVGIPPRSIAMETLQSFDTEQQFSQKIRSFLESHPEEELLLMIQCDSGDTSSNLVASARYCVLDEHQQLKNRRTAPCHVIFIIQLPRIAGGCFTGFQCGLWHSAHIDDLRAQDEEMPSIMEMLGMSVGTLMERATNTADVEMEETFRANRFHHVSVTMETNDMDTERNDLEIPGQVKTEGMEWDDKGLEKLSDDQRQDQAVFQDVIYQRVNRKLNIRSLILSCVQPALAMVKDKEETTDRSTRRIELMLFLLHQNPIEDLPTFLHGLSCHIATLLKEKEKTAFRADSWLSSEAARLENIKKTGTFRRACTQYLESKISPILAGIISYIDTNHNLDIIHSHITSGDWKARLWHQILSTPGAIQLQYSDLQSPTGQQELNEVVVKTTGCEGHIFTAVMPFAWLIYEQIDSICKTAQENQEEEEVHMKMDRVVSLVKESRLGQLLETLENSVSSEDVCHLYSEDFTHMVYHAQSPDEHELVHKAIMQTSAILLVDTSPSILTRLVSIHESHNKIVQHLRYFRSINQVWPECAAAIRTMQKENPDHFLLVSDQFALGVLGLHLLIEQLSPSDPNDLINAESRHEWLRKIWNYRPVIEKGLALYSSASGTRVDQAVVHSKQMWTRITVVKMCIEHLMMSDKEGEKYGLKNVRPLWVLLGDSPDLKQLPSLEMVEKFLKMCNRAAIKDLLGQEQACCYCEDKIEGAPVLLPCKDTICIRCYREAKATGTKKCPKCAKDIPNSFNPEETGNDRKGVKEFKEYQSRCNSFFMDVVTQLCFDDNTAPSDQVIDKLLGYITMTATPGRQGKMETRQLTKELTIFNDCVDPNPVFRSFLLQLLLRTSEEKVHSNLEKYFSRAHIVIGQDDTDKETNMVQLWQLVVQCLEDSFYLDCTKEDEVALATEHLIDAEHDIKTSPSMLQRLYGIAKARFGLAITAKHIHETVMKKGQIATPQERQLIDRAATLCEGDCKWPKIYFIKYLCRCYGIDSYQAVCTKNEARYLGWIKYQPVEEKNKVREVSDRYILCGPLYVNIREAVAKVVLGEGTDQLDKAMKDTRMPENKKEILLCLALHREITMSRLQVGKNKIRPKVITMLQKYCSNTRFMKNKEVVQKILQNTYGIQSPILTVTPGLDLKQQGVLCLLMHCDLVLRNANGDRTLVEPLIRLATRPQTMRDAFIPTMPQDDIQEIKEVLLVNRGEDNPVIYRCPNGHPYVIGDCGRPYTVSKCPKCGLEIGGQGHVALPGNVPDPGVDRTETGHILGRAENRTDIGPERTLTPVYCGIIRLLTHLTMMLGANIDSLALSQLIKPDIAEDMVSQFLWQHIEHDLDDLHRTLGKSLDDVFIIMHSILSGVMECYRENTIVKEICGLVSKNTRNEWEKKFSEKFVAPALQKMEVLLKECNQQLAEDKRLGSDPLLCLLYEINQPQEETHFEMLQENPTMWRFRSQITMDHLRHEFEVQMTGTKKAQRQHMVLQLFLKEDHHLRAIRYLPSILKLQRILFQKYQRKLDRAEASTITVEMLRKESDGDELPKLLDEYAEVWDLVRENLVFVPKEYRRHRIDDSTHVSQLLPTASDAGQCAYSVLEFLFRKQNDFLDSYYQKAKRRIIEIQSVKVRDITPAHLISYHPEQDILPLVLANCNYSFEVGKGTTIEYNFANLERQIMDRFLFGKCFIDIEIELMVYRAEYTNATVFRKLQEKIPQESLSSGIKHKISEEFRSLPNLCQALDNLDIAISFLKSIGGNPDNNLDKFMVETLKMEQSLYSPKAKQICQYQHAKSLWLLLSLEKTKQLALHNQVVFDGLPEHFHEDLSAELTEQVITYLQSLSVERLELLLELMFECIILVISLPQNPDDEDYVSAKEQKFKDYMFALMTEKDPEFHVAGLDSFPDNVLSKFCVATWTLTYQRLEQKKRQRY</sequence>
<evidence type="ECO:0000313" key="11">
    <source>
        <dbReference type="Proteomes" id="UP001634394"/>
    </source>
</evidence>
<evidence type="ECO:0000256" key="4">
    <source>
        <dbReference type="ARBA" id="ARBA00022771"/>
    </source>
</evidence>
<dbReference type="Gene3D" id="3.40.50.300">
    <property type="entry name" value="P-loop containing nucleotide triphosphate hydrolases"/>
    <property type="match status" value="1"/>
</dbReference>
<comment type="subcellular location">
    <subcellularLocation>
        <location evidence="1">Cytoplasm</location>
    </subcellularLocation>
</comment>
<dbReference type="Proteomes" id="UP001634394">
    <property type="component" value="Unassembled WGS sequence"/>
</dbReference>
<dbReference type="FunFam" id="3.40.50.300:FF:000491">
    <property type="entry name" value="E3 ubiquitin-protein ligase RNF213"/>
    <property type="match status" value="1"/>
</dbReference>
<dbReference type="InterPro" id="IPR001841">
    <property type="entry name" value="Znf_RING"/>
</dbReference>
<evidence type="ECO:0000256" key="2">
    <source>
        <dbReference type="ARBA" id="ARBA00022490"/>
    </source>
</evidence>
<evidence type="ECO:0000256" key="5">
    <source>
        <dbReference type="ARBA" id="ARBA00022833"/>
    </source>
</evidence>
<dbReference type="PROSITE" id="PS50089">
    <property type="entry name" value="ZF_RING_2"/>
    <property type="match status" value="1"/>
</dbReference>
<keyword evidence="4 7" id="KW-0863">Zinc-finger</keyword>
<dbReference type="InterPro" id="IPR027417">
    <property type="entry name" value="P-loop_NTPase"/>
</dbReference>
<dbReference type="EMBL" id="JBJQND010000003">
    <property type="protein sequence ID" value="KAL3881509.1"/>
    <property type="molecule type" value="Genomic_DNA"/>
</dbReference>
<dbReference type="InterPro" id="IPR031248">
    <property type="entry name" value="RNF213"/>
</dbReference>
<dbReference type="PANTHER" id="PTHR22605">
    <property type="entry name" value="RZ-TYPE DOMAIN-CONTAINING PROTEIN"/>
    <property type="match status" value="1"/>
</dbReference>
<protein>
    <recommendedName>
        <fullName evidence="12">Ring finger protein 213</fullName>
    </recommendedName>
</protein>
<proteinExistence type="predicted"/>
<evidence type="ECO:0008006" key="12">
    <source>
        <dbReference type="Google" id="ProtNLM"/>
    </source>
</evidence>
<evidence type="ECO:0000313" key="10">
    <source>
        <dbReference type="EMBL" id="KAL3881509.1"/>
    </source>
</evidence>
<evidence type="ECO:0000256" key="1">
    <source>
        <dbReference type="ARBA" id="ARBA00004496"/>
    </source>
</evidence>
<keyword evidence="3" id="KW-0479">Metal-binding</keyword>
<dbReference type="GO" id="GO:0002376">
    <property type="term" value="P:immune system process"/>
    <property type="evidence" value="ECO:0007669"/>
    <property type="project" value="UniProtKB-KW"/>
</dbReference>
<reference evidence="10 11" key="1">
    <citation type="submission" date="2024-11" db="EMBL/GenBank/DDBJ databases">
        <title>Chromosome-level genome assembly of the freshwater bivalve Anodonta woodiana.</title>
        <authorList>
            <person name="Chen X."/>
        </authorList>
    </citation>
    <scope>NUCLEOTIDE SEQUENCE [LARGE SCALE GENOMIC DNA]</scope>
    <source>
        <strain evidence="10">MN2024</strain>
        <tissue evidence="10">Gills</tissue>
    </source>
</reference>
<dbReference type="InterPro" id="IPR013083">
    <property type="entry name" value="Znf_RING/FYVE/PHD"/>
</dbReference>
<dbReference type="PROSITE" id="PS51981">
    <property type="entry name" value="ZF_RZ"/>
    <property type="match status" value="1"/>
</dbReference>
<evidence type="ECO:0000256" key="6">
    <source>
        <dbReference type="ARBA" id="ARBA00022859"/>
    </source>
</evidence>
<dbReference type="PANTHER" id="PTHR22605:SF16">
    <property type="entry name" value="E3 UBIQUITIN-PROTEIN LIGASE RNF213"/>
    <property type="match status" value="1"/>
</dbReference>
<dbReference type="Pfam" id="PF20173">
    <property type="entry name" value="ZnF_RZ-type"/>
    <property type="match status" value="1"/>
</dbReference>
<evidence type="ECO:0000259" key="9">
    <source>
        <dbReference type="PROSITE" id="PS51981"/>
    </source>
</evidence>
<evidence type="ECO:0000256" key="3">
    <source>
        <dbReference type="ARBA" id="ARBA00022723"/>
    </source>
</evidence>
<evidence type="ECO:0000256" key="7">
    <source>
        <dbReference type="PROSITE-ProRule" id="PRU00175"/>
    </source>
</evidence>
<name>A0ABD3X5I7_SINWO</name>
<keyword evidence="5" id="KW-0862">Zinc</keyword>
<comment type="caution">
    <text evidence="10">The sequence shown here is derived from an EMBL/GenBank/DDBJ whole genome shotgun (WGS) entry which is preliminary data.</text>
</comment>
<dbReference type="InterPro" id="IPR046439">
    <property type="entry name" value="ZF_RZ_dom"/>
</dbReference>
<keyword evidence="6" id="KW-0391">Immunity</keyword>
<organism evidence="10 11">
    <name type="scientific">Sinanodonta woodiana</name>
    <name type="common">Chinese pond mussel</name>
    <name type="synonym">Anodonta woodiana</name>
    <dbReference type="NCBI Taxonomy" id="1069815"/>
    <lineage>
        <taxon>Eukaryota</taxon>
        <taxon>Metazoa</taxon>
        <taxon>Spiralia</taxon>
        <taxon>Lophotrochozoa</taxon>
        <taxon>Mollusca</taxon>
        <taxon>Bivalvia</taxon>
        <taxon>Autobranchia</taxon>
        <taxon>Heteroconchia</taxon>
        <taxon>Palaeoheterodonta</taxon>
        <taxon>Unionida</taxon>
        <taxon>Unionoidea</taxon>
        <taxon>Unionidae</taxon>
        <taxon>Unioninae</taxon>
        <taxon>Sinanodonta</taxon>
    </lineage>
</organism>
<dbReference type="SUPFAM" id="SSF57850">
    <property type="entry name" value="RING/U-box"/>
    <property type="match status" value="1"/>
</dbReference>
<keyword evidence="11" id="KW-1185">Reference proteome</keyword>
<dbReference type="GO" id="GO:0005737">
    <property type="term" value="C:cytoplasm"/>
    <property type="evidence" value="ECO:0007669"/>
    <property type="project" value="UniProtKB-SubCell"/>
</dbReference>
<feature type="domain" description="RING-type" evidence="8">
    <location>
        <begin position="1431"/>
        <end position="1470"/>
    </location>
</feature>
<accession>A0ABD3X5I7</accession>